<dbReference type="InterPro" id="IPR003879">
    <property type="entry name" value="Butyrophylin_SPRY"/>
</dbReference>
<evidence type="ECO:0000313" key="9">
    <source>
        <dbReference type="Proteomes" id="UP000694555"/>
    </source>
</evidence>
<reference evidence="8" key="1">
    <citation type="submission" date="2025-08" db="UniProtKB">
        <authorList>
            <consortium name="Ensembl"/>
        </authorList>
    </citation>
    <scope>IDENTIFICATION</scope>
</reference>
<feature type="domain" description="B box-type" evidence="6">
    <location>
        <begin position="77"/>
        <end position="118"/>
    </location>
</feature>
<keyword evidence="1" id="KW-0479">Metal-binding</keyword>
<dbReference type="GO" id="GO:0008270">
    <property type="term" value="F:zinc ion binding"/>
    <property type="evidence" value="ECO:0007669"/>
    <property type="project" value="UniProtKB-KW"/>
</dbReference>
<feature type="domain" description="RING-type" evidence="5">
    <location>
        <begin position="16"/>
        <end position="57"/>
    </location>
</feature>
<dbReference type="Proteomes" id="UP000694555">
    <property type="component" value="Unplaced"/>
</dbReference>
<dbReference type="InterPro" id="IPR043136">
    <property type="entry name" value="B30.2/SPRY_sf"/>
</dbReference>
<dbReference type="Gene3D" id="2.60.120.920">
    <property type="match status" value="1"/>
</dbReference>
<feature type="domain" description="B30.2/SPRY" evidence="7">
    <location>
        <begin position="261"/>
        <end position="450"/>
    </location>
</feature>
<dbReference type="FunFam" id="2.60.120.920:FF:000004">
    <property type="entry name" value="Butyrophilin subfamily 1 member A1"/>
    <property type="match status" value="1"/>
</dbReference>
<dbReference type="SUPFAM" id="SSF57845">
    <property type="entry name" value="B-box zinc-binding domain"/>
    <property type="match status" value="1"/>
</dbReference>
<evidence type="ECO:0000313" key="8">
    <source>
        <dbReference type="Ensembl" id="ENSBJAP00000014590.1"/>
    </source>
</evidence>
<dbReference type="SMART" id="SM00184">
    <property type="entry name" value="RING"/>
    <property type="match status" value="1"/>
</dbReference>
<dbReference type="InterPro" id="IPR001870">
    <property type="entry name" value="B30.2/SPRY"/>
</dbReference>
<dbReference type="SUPFAM" id="SSF57850">
    <property type="entry name" value="RING/U-box"/>
    <property type="match status" value="1"/>
</dbReference>
<dbReference type="CDD" id="cd12888">
    <property type="entry name" value="SPRY_PRY_TRIM7_like"/>
    <property type="match status" value="1"/>
</dbReference>
<dbReference type="PROSITE" id="PS50188">
    <property type="entry name" value="B302_SPRY"/>
    <property type="match status" value="1"/>
</dbReference>
<evidence type="ECO:0000256" key="2">
    <source>
        <dbReference type="ARBA" id="ARBA00022771"/>
    </source>
</evidence>
<dbReference type="PANTHER" id="PTHR24103">
    <property type="entry name" value="E3 UBIQUITIN-PROTEIN LIGASE TRIM"/>
    <property type="match status" value="1"/>
</dbReference>
<dbReference type="CDD" id="cd16594">
    <property type="entry name" value="RING-HC_TRIM7-like_C-IV"/>
    <property type="match status" value="1"/>
</dbReference>
<dbReference type="PROSITE" id="PS00518">
    <property type="entry name" value="ZF_RING_1"/>
    <property type="match status" value="1"/>
</dbReference>
<dbReference type="SUPFAM" id="SSF49899">
    <property type="entry name" value="Concanavalin A-like lectins/glucanases"/>
    <property type="match status" value="1"/>
</dbReference>
<dbReference type="Gene3D" id="3.30.160.60">
    <property type="entry name" value="Classic Zinc Finger"/>
    <property type="match status" value="1"/>
</dbReference>
<dbReference type="PROSITE" id="PS50089">
    <property type="entry name" value="ZF_RING_2"/>
    <property type="match status" value="1"/>
</dbReference>
<dbReference type="InterPro" id="IPR013320">
    <property type="entry name" value="ConA-like_dom_sf"/>
</dbReference>
<dbReference type="PRINTS" id="PR01407">
    <property type="entry name" value="BUTYPHLNCDUF"/>
</dbReference>
<evidence type="ECO:0000259" key="6">
    <source>
        <dbReference type="PROSITE" id="PS50119"/>
    </source>
</evidence>
<dbReference type="Ensembl" id="ENSBJAT00000014986.1">
    <property type="protein sequence ID" value="ENSBJAP00000014590.1"/>
    <property type="gene ID" value="ENSBJAG00000009672.1"/>
</dbReference>
<dbReference type="CDD" id="cd19762">
    <property type="entry name" value="Bbox2_TRIM7-like"/>
    <property type="match status" value="1"/>
</dbReference>
<dbReference type="SMART" id="SM00449">
    <property type="entry name" value="SPRY"/>
    <property type="match status" value="1"/>
</dbReference>
<dbReference type="InterPro" id="IPR017907">
    <property type="entry name" value="Znf_RING_CS"/>
</dbReference>
<dbReference type="SMART" id="SM00336">
    <property type="entry name" value="BBOX"/>
    <property type="match status" value="1"/>
</dbReference>
<name>A0A8C0BCJ7_9AVES</name>
<evidence type="ECO:0000259" key="7">
    <source>
        <dbReference type="PROSITE" id="PS50188"/>
    </source>
</evidence>
<accession>A0A8C0BCJ7</accession>
<dbReference type="Gene3D" id="3.30.40.10">
    <property type="entry name" value="Zinc/RING finger domain, C3HC4 (zinc finger)"/>
    <property type="match status" value="1"/>
</dbReference>
<dbReference type="AlphaFoldDB" id="A0A8C0BCJ7"/>
<reference evidence="8" key="2">
    <citation type="submission" date="2025-09" db="UniProtKB">
        <authorList>
            <consortium name="Ensembl"/>
        </authorList>
    </citation>
    <scope>IDENTIFICATION</scope>
</reference>
<protein>
    <submittedName>
        <fullName evidence="8">Uncharacterized protein</fullName>
    </submittedName>
</protein>
<evidence type="ECO:0000256" key="4">
    <source>
        <dbReference type="PROSITE-ProRule" id="PRU00024"/>
    </source>
</evidence>
<keyword evidence="9" id="KW-1185">Reference proteome</keyword>
<dbReference type="Pfam" id="PF13765">
    <property type="entry name" value="PRY"/>
    <property type="match status" value="1"/>
</dbReference>
<dbReference type="PROSITE" id="PS50119">
    <property type="entry name" value="ZF_BBOX"/>
    <property type="match status" value="1"/>
</dbReference>
<evidence type="ECO:0000256" key="1">
    <source>
        <dbReference type="ARBA" id="ARBA00022723"/>
    </source>
</evidence>
<dbReference type="InterPro" id="IPR003877">
    <property type="entry name" value="SPRY_dom"/>
</dbReference>
<evidence type="ECO:0000259" key="5">
    <source>
        <dbReference type="PROSITE" id="PS50089"/>
    </source>
</evidence>
<dbReference type="Pfam" id="PF15227">
    <property type="entry name" value="zf-C3HC4_4"/>
    <property type="match status" value="1"/>
</dbReference>
<evidence type="ECO:0000256" key="3">
    <source>
        <dbReference type="ARBA" id="ARBA00022833"/>
    </source>
</evidence>
<dbReference type="InterPro" id="IPR013083">
    <property type="entry name" value="Znf_RING/FYVE/PHD"/>
</dbReference>
<organism evidence="8 9">
    <name type="scientific">Buteo japonicus</name>
    <dbReference type="NCBI Taxonomy" id="224669"/>
    <lineage>
        <taxon>Eukaryota</taxon>
        <taxon>Metazoa</taxon>
        <taxon>Chordata</taxon>
        <taxon>Craniata</taxon>
        <taxon>Vertebrata</taxon>
        <taxon>Euteleostomi</taxon>
        <taxon>Archelosauria</taxon>
        <taxon>Archosauria</taxon>
        <taxon>Dinosauria</taxon>
        <taxon>Saurischia</taxon>
        <taxon>Theropoda</taxon>
        <taxon>Coelurosauria</taxon>
        <taxon>Aves</taxon>
        <taxon>Neognathae</taxon>
        <taxon>Neoaves</taxon>
        <taxon>Telluraves</taxon>
        <taxon>Accipitrimorphae</taxon>
        <taxon>Accipitriformes</taxon>
        <taxon>Accipitridae</taxon>
        <taxon>Accipitrinae</taxon>
        <taxon>Buteo</taxon>
    </lineage>
</organism>
<sequence>MAARRSVESLQDEASCSICLELFQDPVSIHCGHSFCRVCITQNWKGLTTNFSCPRCREMVPQETKSLNLQPVREVEERENLCKEHQEALKLFCEDEERLICVVCDKSKVHRNHSVVPVDEAAREYKVRGFRAQHEALQSSVKAREDGVQDYTVGTHQFSLKIVTEYEQLHKFLEEQESFLLAHLEKMDMEIMNAHKEILTRLLEETTSLGTLIKEVEKICQQPDCELLKVRPQREMWSQSLNISSELEEKFCDFTEKTKDVKESMEKFQGTVLTLSPPPAQVTLDPNTAKAKLYLSEDCKIVRWGRYEQKLPSNPERFKFHPCLLGSRGFTSGWHCWEVEISREGMWAVGVAKESVPRETDLPLVPEEDIWALCHISSGYQALTHPTVTPLTLHSVPQRIRICLDCREGRVVFFDAVSKTRIFAFRQASFKGEAVYPWFLVRGSACFKLL</sequence>
<dbReference type="Pfam" id="PF00643">
    <property type="entry name" value="zf-B_box"/>
    <property type="match status" value="1"/>
</dbReference>
<dbReference type="InterPro" id="IPR050143">
    <property type="entry name" value="TRIM/RBCC"/>
</dbReference>
<dbReference type="SMART" id="SM00589">
    <property type="entry name" value="PRY"/>
    <property type="match status" value="1"/>
</dbReference>
<dbReference type="InterPro" id="IPR006574">
    <property type="entry name" value="PRY"/>
</dbReference>
<dbReference type="InterPro" id="IPR001841">
    <property type="entry name" value="Znf_RING"/>
</dbReference>
<keyword evidence="2 4" id="KW-0863">Zinc-finger</keyword>
<proteinExistence type="predicted"/>
<dbReference type="Pfam" id="PF00622">
    <property type="entry name" value="SPRY"/>
    <property type="match status" value="1"/>
</dbReference>
<keyword evidence="3" id="KW-0862">Zinc</keyword>
<dbReference type="InterPro" id="IPR000315">
    <property type="entry name" value="Znf_B-box"/>
</dbReference>